<evidence type="ECO:0000256" key="6">
    <source>
        <dbReference type="ARBA" id="ARBA00023145"/>
    </source>
</evidence>
<dbReference type="CDD" id="cd00032">
    <property type="entry name" value="CASc"/>
    <property type="match status" value="1"/>
</dbReference>
<evidence type="ECO:0000256" key="1">
    <source>
        <dbReference type="ARBA" id="ARBA00010134"/>
    </source>
</evidence>
<dbReference type="PROSITE" id="PS01121">
    <property type="entry name" value="CASPASE_HIS"/>
    <property type="match status" value="1"/>
</dbReference>
<feature type="domain" description="Caspase family p20" evidence="10">
    <location>
        <begin position="142"/>
        <end position="265"/>
    </location>
</feature>
<feature type="compositionally biased region" description="Low complexity" evidence="8">
    <location>
        <begin position="65"/>
        <end position="79"/>
    </location>
</feature>
<protein>
    <recommendedName>
        <fullName evidence="13">Caspase-1</fullName>
    </recommendedName>
</protein>
<dbReference type="Gene3D" id="3.40.50.1460">
    <property type="match status" value="1"/>
</dbReference>
<evidence type="ECO:0000313" key="11">
    <source>
        <dbReference type="EMBL" id="KAL0114471.1"/>
    </source>
</evidence>
<evidence type="ECO:0000256" key="2">
    <source>
        <dbReference type="ARBA" id="ARBA00022670"/>
    </source>
</evidence>
<evidence type="ECO:0000256" key="5">
    <source>
        <dbReference type="ARBA" id="ARBA00022807"/>
    </source>
</evidence>
<dbReference type="InterPro" id="IPR011600">
    <property type="entry name" value="Pept_C14_caspase"/>
</dbReference>
<evidence type="ECO:0000256" key="8">
    <source>
        <dbReference type="SAM" id="MobiDB-lite"/>
    </source>
</evidence>
<feature type="compositionally biased region" description="Polar residues" evidence="8">
    <location>
        <begin position="81"/>
        <end position="96"/>
    </location>
</feature>
<keyword evidence="2" id="KW-0645">Protease</keyword>
<dbReference type="PANTHER" id="PTHR10454:SF232">
    <property type="entry name" value="AT03047P-RELATED"/>
    <property type="match status" value="1"/>
</dbReference>
<dbReference type="InterPro" id="IPR033139">
    <property type="entry name" value="Caspase_cys_AS"/>
</dbReference>
<evidence type="ECO:0000259" key="10">
    <source>
        <dbReference type="PROSITE" id="PS50208"/>
    </source>
</evidence>
<dbReference type="InterPro" id="IPR001309">
    <property type="entry name" value="Pept_C14_p20"/>
</dbReference>
<dbReference type="GO" id="GO:0016322">
    <property type="term" value="P:neuron remodeling"/>
    <property type="evidence" value="ECO:0007669"/>
    <property type="project" value="UniProtKB-ARBA"/>
</dbReference>
<dbReference type="PANTHER" id="PTHR10454">
    <property type="entry name" value="CASPASE"/>
    <property type="match status" value="1"/>
</dbReference>
<organism evidence="11 12">
    <name type="scientific">Cardiocondyla obscurior</name>
    <dbReference type="NCBI Taxonomy" id="286306"/>
    <lineage>
        <taxon>Eukaryota</taxon>
        <taxon>Metazoa</taxon>
        <taxon>Ecdysozoa</taxon>
        <taxon>Arthropoda</taxon>
        <taxon>Hexapoda</taxon>
        <taxon>Insecta</taxon>
        <taxon>Pterygota</taxon>
        <taxon>Neoptera</taxon>
        <taxon>Endopterygota</taxon>
        <taxon>Hymenoptera</taxon>
        <taxon>Apocrita</taxon>
        <taxon>Aculeata</taxon>
        <taxon>Formicoidea</taxon>
        <taxon>Formicidae</taxon>
        <taxon>Myrmicinae</taxon>
        <taxon>Cardiocondyla</taxon>
    </lineage>
</organism>
<dbReference type="AlphaFoldDB" id="A0AAW2FET9"/>
<feature type="domain" description="Caspase family p10" evidence="9">
    <location>
        <begin position="286"/>
        <end position="381"/>
    </location>
</feature>
<dbReference type="PRINTS" id="PR00376">
    <property type="entry name" value="IL1BCENZYME"/>
</dbReference>
<dbReference type="SUPFAM" id="SSF52129">
    <property type="entry name" value="Caspase-like"/>
    <property type="match status" value="1"/>
</dbReference>
<evidence type="ECO:0000256" key="4">
    <source>
        <dbReference type="ARBA" id="ARBA00022801"/>
    </source>
</evidence>
<comment type="caution">
    <text evidence="11">The sequence shown here is derived from an EMBL/GenBank/DDBJ whole genome shotgun (WGS) entry which is preliminary data.</text>
</comment>
<dbReference type="InterPro" id="IPR015917">
    <property type="entry name" value="Pept_C14A"/>
</dbReference>
<dbReference type="EMBL" id="JADYXP020000011">
    <property type="protein sequence ID" value="KAL0114471.1"/>
    <property type="molecule type" value="Genomic_DNA"/>
</dbReference>
<dbReference type="InterPro" id="IPR002138">
    <property type="entry name" value="Pept_C14_p10"/>
</dbReference>
<dbReference type="GO" id="GO:0043525">
    <property type="term" value="P:positive regulation of neuron apoptotic process"/>
    <property type="evidence" value="ECO:0007669"/>
    <property type="project" value="TreeGrafter"/>
</dbReference>
<keyword evidence="3" id="KW-0053">Apoptosis</keyword>
<dbReference type="InterPro" id="IPR029030">
    <property type="entry name" value="Caspase-like_dom_sf"/>
</dbReference>
<keyword evidence="4" id="KW-0378">Hydrolase</keyword>
<dbReference type="GO" id="GO:0045476">
    <property type="term" value="P:nurse cell apoptotic process"/>
    <property type="evidence" value="ECO:0007669"/>
    <property type="project" value="UniProtKB-ARBA"/>
</dbReference>
<dbReference type="GO" id="GO:0004197">
    <property type="term" value="F:cysteine-type endopeptidase activity"/>
    <property type="evidence" value="ECO:0007669"/>
    <property type="project" value="InterPro"/>
</dbReference>
<evidence type="ECO:0000256" key="7">
    <source>
        <dbReference type="RuleBase" id="RU003971"/>
    </source>
</evidence>
<sequence length="385" mass="43701">MESSAIGDEAEAQQVDRETENTDLLLNIPRERSNSVVDSIGYRKYSAVLEFRERPFYRSKSFSTTDYFTSSSTNETEQSQYKETWSTADTSQSNGTKKSDTTDAKVNTIPLNEISDVCTFKEPKAYASVSKDADCYNMDHQNRGKCIIFNHEKFDFGYDVREGSSLDASRLKTTFDNLGFDVELYNDFTHNEIMNKIEKVREFDHSNNDCLCVIILTHGVQNDLLCAKDVIYKSDGLWKPFTADKCLTLAGKPKLFFIQACRGDESDSGIILSPRTLIKTETDSVVSYAIPTHADFLIAHSSIQGFFTWRNPLEGTWYIQCLCDILDEYGTTKDLMTMLTMTARKVATDFSSVNTDNLTLHNKKQVPSVTTMLIRNVYFPPKSKK</sequence>
<dbReference type="GO" id="GO:0006508">
    <property type="term" value="P:proteolysis"/>
    <property type="evidence" value="ECO:0007669"/>
    <property type="project" value="UniProtKB-KW"/>
</dbReference>
<dbReference type="Pfam" id="PF00656">
    <property type="entry name" value="Peptidase_C14"/>
    <property type="match status" value="1"/>
</dbReference>
<dbReference type="GO" id="GO:0005737">
    <property type="term" value="C:cytoplasm"/>
    <property type="evidence" value="ECO:0007669"/>
    <property type="project" value="TreeGrafter"/>
</dbReference>
<dbReference type="SMART" id="SM00115">
    <property type="entry name" value="CASc"/>
    <property type="match status" value="1"/>
</dbReference>
<dbReference type="PROSITE" id="PS50208">
    <property type="entry name" value="CASPASE_P20"/>
    <property type="match status" value="1"/>
</dbReference>
<keyword evidence="12" id="KW-1185">Reference proteome</keyword>
<evidence type="ECO:0000256" key="3">
    <source>
        <dbReference type="ARBA" id="ARBA00022703"/>
    </source>
</evidence>
<keyword evidence="6" id="KW-0865">Zymogen</keyword>
<reference evidence="11 12" key="1">
    <citation type="submission" date="2023-03" db="EMBL/GenBank/DDBJ databases">
        <title>High recombination rates correlate with genetic variation in Cardiocondyla obscurior ants.</title>
        <authorList>
            <person name="Errbii M."/>
        </authorList>
    </citation>
    <scope>NUCLEOTIDE SEQUENCE [LARGE SCALE GENOMIC DNA]</scope>
    <source>
        <strain evidence="11">Alpha-2009</strain>
        <tissue evidence="11">Whole body</tissue>
    </source>
</reference>
<dbReference type="FunFam" id="3.40.50.1460:FF:000001">
    <property type="entry name" value="Caspase-3 preproprotein"/>
    <property type="match status" value="1"/>
</dbReference>
<proteinExistence type="inferred from homology"/>
<dbReference type="PROSITE" id="PS01122">
    <property type="entry name" value="CASPASE_CYS"/>
    <property type="match status" value="1"/>
</dbReference>
<dbReference type="GO" id="GO:1990525">
    <property type="term" value="F:BIR domain binding"/>
    <property type="evidence" value="ECO:0007669"/>
    <property type="project" value="UniProtKB-ARBA"/>
</dbReference>
<dbReference type="InterPro" id="IPR002398">
    <property type="entry name" value="Pept_C14"/>
</dbReference>
<comment type="similarity">
    <text evidence="1 7">Belongs to the peptidase C14A family.</text>
</comment>
<accession>A0AAW2FET9</accession>
<feature type="region of interest" description="Disordered" evidence="8">
    <location>
        <begin position="1"/>
        <end position="22"/>
    </location>
</feature>
<evidence type="ECO:0000313" key="12">
    <source>
        <dbReference type="Proteomes" id="UP001430953"/>
    </source>
</evidence>
<evidence type="ECO:0008006" key="13">
    <source>
        <dbReference type="Google" id="ProtNLM"/>
    </source>
</evidence>
<dbReference type="PROSITE" id="PS50207">
    <property type="entry name" value="CASPASE_P10"/>
    <property type="match status" value="1"/>
</dbReference>
<keyword evidence="5" id="KW-0788">Thiol protease</keyword>
<dbReference type="GO" id="GO:0045751">
    <property type="term" value="P:negative regulation of Toll signaling pathway"/>
    <property type="evidence" value="ECO:0007669"/>
    <property type="project" value="UniProtKB-ARBA"/>
</dbReference>
<feature type="region of interest" description="Disordered" evidence="8">
    <location>
        <begin position="65"/>
        <end position="103"/>
    </location>
</feature>
<evidence type="ECO:0000259" key="9">
    <source>
        <dbReference type="PROSITE" id="PS50207"/>
    </source>
</evidence>
<name>A0AAW2FET9_9HYME</name>
<gene>
    <name evidence="11" type="ORF">PUN28_011617</name>
</gene>
<dbReference type="Proteomes" id="UP001430953">
    <property type="component" value="Unassembled WGS sequence"/>
</dbReference>
<dbReference type="InterPro" id="IPR016129">
    <property type="entry name" value="Caspase_his_AS"/>
</dbReference>